<dbReference type="GO" id="GO:0030313">
    <property type="term" value="C:cell envelope"/>
    <property type="evidence" value="ECO:0007669"/>
    <property type="project" value="UniProtKB-SubCell"/>
</dbReference>
<feature type="domain" description="CusB-like beta-barrel" evidence="3">
    <location>
        <begin position="15"/>
        <end position="77"/>
    </location>
</feature>
<dbReference type="InterPro" id="IPR058792">
    <property type="entry name" value="Beta-barrel_RND_2"/>
</dbReference>
<accession>A0A1J5U0E7</accession>
<dbReference type="InterPro" id="IPR058627">
    <property type="entry name" value="MdtA-like_C"/>
</dbReference>
<comment type="caution">
    <text evidence="5">The sequence shown here is derived from an EMBL/GenBank/DDBJ whole genome shotgun (WGS) entry which is preliminary data.</text>
</comment>
<protein>
    <submittedName>
        <fullName evidence="5">Macrolide transporter subunit MacA</fullName>
    </submittedName>
</protein>
<evidence type="ECO:0000259" key="4">
    <source>
        <dbReference type="Pfam" id="PF25967"/>
    </source>
</evidence>
<keyword evidence="2" id="KW-0175">Coiled coil</keyword>
<dbReference type="PANTHER" id="PTHR32347">
    <property type="entry name" value="EFFLUX SYSTEM COMPONENT YKNX-RELATED"/>
    <property type="match status" value="1"/>
</dbReference>
<evidence type="ECO:0000256" key="2">
    <source>
        <dbReference type="ARBA" id="ARBA00023054"/>
    </source>
</evidence>
<proteinExistence type="predicted"/>
<dbReference type="InterPro" id="IPR050465">
    <property type="entry name" value="UPF0194_transport"/>
</dbReference>
<dbReference type="Pfam" id="PF25954">
    <property type="entry name" value="Beta-barrel_RND_2"/>
    <property type="match status" value="1"/>
</dbReference>
<evidence type="ECO:0000313" key="5">
    <source>
        <dbReference type="EMBL" id="OIR17766.1"/>
    </source>
</evidence>
<dbReference type="EMBL" id="MLJW01000004">
    <property type="protein sequence ID" value="OIR17766.1"/>
    <property type="molecule type" value="Genomic_DNA"/>
</dbReference>
<gene>
    <name evidence="5" type="ORF">GALL_19880</name>
</gene>
<organism evidence="5">
    <name type="scientific">mine drainage metagenome</name>
    <dbReference type="NCBI Taxonomy" id="410659"/>
    <lineage>
        <taxon>unclassified sequences</taxon>
        <taxon>metagenomes</taxon>
        <taxon>ecological metagenomes</taxon>
    </lineage>
</organism>
<feature type="domain" description="Multidrug resistance protein MdtA-like C-terminal permuted SH3" evidence="4">
    <location>
        <begin position="102"/>
        <end position="157"/>
    </location>
</feature>
<comment type="subcellular location">
    <subcellularLocation>
        <location evidence="1">Cell envelope</location>
    </subcellularLocation>
</comment>
<name>A0A1J5U0E7_9ZZZZ</name>
<evidence type="ECO:0000259" key="3">
    <source>
        <dbReference type="Pfam" id="PF25954"/>
    </source>
</evidence>
<reference evidence="5" key="1">
    <citation type="submission" date="2016-10" db="EMBL/GenBank/DDBJ databases">
        <title>Sequence of Gallionella enrichment culture.</title>
        <authorList>
            <person name="Poehlein A."/>
            <person name="Muehling M."/>
            <person name="Daniel R."/>
        </authorList>
    </citation>
    <scope>NUCLEOTIDE SEQUENCE</scope>
</reference>
<dbReference type="Gene3D" id="2.40.420.20">
    <property type="match status" value="1"/>
</dbReference>
<evidence type="ECO:0000256" key="1">
    <source>
        <dbReference type="ARBA" id="ARBA00004196"/>
    </source>
</evidence>
<sequence length="181" mass="19790">MPPAIDLIDDSCLYIKAPMDEVDAPKIRVGQVARVTLDALPGQSLLGHVKRVAPYVVAVEKQARTVDVEVSLDDFKGNVGRQQPLLVGYSADVEIVLNSHDNVLRIPTSTLQDGTKVLVYMPDTKKLEQRTIKTGITNWEYTEVLDGLKQGDRVVASLEREGVKAGVLVKPEADTESAKVK</sequence>
<dbReference type="AlphaFoldDB" id="A0A1J5U0E7"/>
<dbReference type="Pfam" id="PF25967">
    <property type="entry name" value="RND-MFP_C"/>
    <property type="match status" value="1"/>
</dbReference>
<dbReference type="Gene3D" id="2.40.30.170">
    <property type="match status" value="1"/>
</dbReference>